<proteinExistence type="predicted"/>
<protein>
    <recommendedName>
        <fullName evidence="3">FBD domain-containing protein</fullName>
    </recommendedName>
</protein>
<evidence type="ECO:0008006" key="3">
    <source>
        <dbReference type="Google" id="ProtNLM"/>
    </source>
</evidence>
<sequence length="164" mass="18866">MNQIFSNLNGLLVAQLETLCKLFYLAGSQLVSYKHIDLRDKPTAEDLDVLLLMRCCCGICRSLVLGIEDKPSFFTKKYLIPLRSTRNQLTKLHLQYQGLIFPCHLNTTLSHCSSLTDMELHNMCNFRLKYVLRMVAAHCSLLERLVFRPFPDDKVVRSIGVEML</sequence>
<keyword evidence="2" id="KW-1185">Reference proteome</keyword>
<evidence type="ECO:0000313" key="2">
    <source>
        <dbReference type="Proteomes" id="UP000489600"/>
    </source>
</evidence>
<reference evidence="1" key="1">
    <citation type="submission" date="2019-07" db="EMBL/GenBank/DDBJ databases">
        <authorList>
            <person name="Dittberner H."/>
        </authorList>
    </citation>
    <scope>NUCLEOTIDE SEQUENCE [LARGE SCALE GENOMIC DNA]</scope>
</reference>
<dbReference type="AlphaFoldDB" id="A0A565AQ46"/>
<evidence type="ECO:0000313" key="1">
    <source>
        <dbReference type="EMBL" id="VVA90644.1"/>
    </source>
</evidence>
<comment type="caution">
    <text evidence="1">The sequence shown here is derived from an EMBL/GenBank/DDBJ whole genome shotgun (WGS) entry which is preliminary data.</text>
</comment>
<dbReference type="EMBL" id="CABITT030000001">
    <property type="protein sequence ID" value="VVA90644.1"/>
    <property type="molecule type" value="Genomic_DNA"/>
</dbReference>
<name>A0A565AQ46_9BRAS</name>
<dbReference type="Proteomes" id="UP000489600">
    <property type="component" value="Unassembled WGS sequence"/>
</dbReference>
<organism evidence="1 2">
    <name type="scientific">Arabis nemorensis</name>
    <dbReference type="NCBI Taxonomy" id="586526"/>
    <lineage>
        <taxon>Eukaryota</taxon>
        <taxon>Viridiplantae</taxon>
        <taxon>Streptophyta</taxon>
        <taxon>Embryophyta</taxon>
        <taxon>Tracheophyta</taxon>
        <taxon>Spermatophyta</taxon>
        <taxon>Magnoliopsida</taxon>
        <taxon>eudicotyledons</taxon>
        <taxon>Gunneridae</taxon>
        <taxon>Pentapetalae</taxon>
        <taxon>rosids</taxon>
        <taxon>malvids</taxon>
        <taxon>Brassicales</taxon>
        <taxon>Brassicaceae</taxon>
        <taxon>Arabideae</taxon>
        <taxon>Arabis</taxon>
    </lineage>
</organism>
<accession>A0A565AQ46</accession>
<gene>
    <name evidence="1" type="ORF">ANE_LOCUS1089</name>
</gene>